<evidence type="ECO:0000256" key="1">
    <source>
        <dbReference type="SAM" id="MobiDB-lite"/>
    </source>
</evidence>
<feature type="compositionally biased region" description="Basic and acidic residues" evidence="1">
    <location>
        <begin position="291"/>
        <end position="309"/>
    </location>
</feature>
<dbReference type="AlphaFoldDB" id="W7TUW2"/>
<keyword evidence="3" id="KW-1185">Reference proteome</keyword>
<dbReference type="Proteomes" id="UP000019335">
    <property type="component" value="Chromosome 14"/>
</dbReference>
<evidence type="ECO:0000313" key="2">
    <source>
        <dbReference type="EMBL" id="EWM24416.1"/>
    </source>
</evidence>
<dbReference type="EMBL" id="AZIL01001271">
    <property type="protein sequence ID" value="EWM24416.1"/>
    <property type="molecule type" value="Genomic_DNA"/>
</dbReference>
<comment type="caution">
    <text evidence="2">The sequence shown here is derived from an EMBL/GenBank/DDBJ whole genome shotgun (WGS) entry which is preliminary data.</text>
</comment>
<proteinExistence type="predicted"/>
<feature type="compositionally biased region" description="Pro residues" evidence="1">
    <location>
        <begin position="56"/>
        <end position="72"/>
    </location>
</feature>
<evidence type="ECO:0000313" key="3">
    <source>
        <dbReference type="Proteomes" id="UP000019335"/>
    </source>
</evidence>
<feature type="non-terminal residue" evidence="2">
    <location>
        <position position="1"/>
    </location>
</feature>
<sequence length="325" mass="35684">AHRLVSLAWGQDSSPVRRSPPPSLPKSMSEEDSFSTFSLPFPPHQPPAHHPRLLPSLPPPYPGSVHPPPPLAPGAAVTTREEAARRLRRLVTDLAMRVDERRRVHGEVGKGGDRGQRSRCLWGALGDNARLQSFAPSLPPSLSLPAASPHSAHHHHPPHLFLPRFLAPLLLHHPARISADSFEKPSYNFLPPPILPACAFPPSLPPSFVPSPSSRPRLSFLLLPPFLLPFLPSSSSGRSPGSRRPLRRRQGAAFRPLAPSPSFPPSLPPSLHPSLPFGHDECMSRQFSVRRRCERERGREGGREGREAGHLPFPLAVCESVRPWG</sequence>
<accession>W7TUW2</accession>
<protein>
    <submittedName>
        <fullName evidence="2">DNA polymerase, Y-family, little finger domain protein</fullName>
    </submittedName>
</protein>
<feature type="region of interest" description="Disordered" evidence="1">
    <location>
        <begin position="1"/>
        <end position="80"/>
    </location>
</feature>
<name>W7TUW2_9STRA</name>
<feature type="region of interest" description="Disordered" evidence="1">
    <location>
        <begin position="288"/>
        <end position="309"/>
    </location>
</feature>
<gene>
    <name evidence="2" type="ORF">Naga_101269g3</name>
</gene>
<organism evidence="2 3">
    <name type="scientific">Nannochloropsis gaditana</name>
    <dbReference type="NCBI Taxonomy" id="72520"/>
    <lineage>
        <taxon>Eukaryota</taxon>
        <taxon>Sar</taxon>
        <taxon>Stramenopiles</taxon>
        <taxon>Ochrophyta</taxon>
        <taxon>Eustigmatophyceae</taxon>
        <taxon>Eustigmatales</taxon>
        <taxon>Monodopsidaceae</taxon>
        <taxon>Nannochloropsis</taxon>
    </lineage>
</organism>
<reference evidence="2 3" key="1">
    <citation type="journal article" date="2014" name="Mol. Plant">
        <title>Chromosome Scale Genome Assembly and Transcriptome Profiling of Nannochloropsis gaditana in Nitrogen Depletion.</title>
        <authorList>
            <person name="Corteggiani Carpinelli E."/>
            <person name="Telatin A."/>
            <person name="Vitulo N."/>
            <person name="Forcato C."/>
            <person name="D'Angelo M."/>
            <person name="Schiavon R."/>
            <person name="Vezzi A."/>
            <person name="Giacometti G.M."/>
            <person name="Morosinotto T."/>
            <person name="Valle G."/>
        </authorList>
    </citation>
    <scope>NUCLEOTIDE SEQUENCE [LARGE SCALE GENOMIC DNA]</scope>
    <source>
        <strain evidence="2 3">B-31</strain>
    </source>
</reference>